<dbReference type="InterPro" id="IPR025381">
    <property type="entry name" value="DUF4296"/>
</dbReference>
<keyword evidence="1" id="KW-0732">Signal</keyword>
<evidence type="ECO:0000313" key="3">
    <source>
        <dbReference type="EMBL" id="PZF71442.1"/>
    </source>
</evidence>
<dbReference type="EMBL" id="QKTW01000025">
    <property type="protein sequence ID" value="PZF71442.1"/>
    <property type="molecule type" value="Genomic_DNA"/>
</dbReference>
<organism evidence="3 4">
    <name type="scientific">Taibaiella soli</name>
    <dbReference type="NCBI Taxonomy" id="1649169"/>
    <lineage>
        <taxon>Bacteria</taxon>
        <taxon>Pseudomonadati</taxon>
        <taxon>Bacteroidota</taxon>
        <taxon>Chitinophagia</taxon>
        <taxon>Chitinophagales</taxon>
        <taxon>Chitinophagaceae</taxon>
        <taxon>Taibaiella</taxon>
    </lineage>
</organism>
<comment type="caution">
    <text evidence="3">The sequence shown here is derived from an EMBL/GenBank/DDBJ whole genome shotgun (WGS) entry which is preliminary data.</text>
</comment>
<evidence type="ECO:0000256" key="1">
    <source>
        <dbReference type="SAM" id="SignalP"/>
    </source>
</evidence>
<gene>
    <name evidence="3" type="ORF">DN068_19330</name>
</gene>
<evidence type="ECO:0000313" key="4">
    <source>
        <dbReference type="Proteomes" id="UP000248745"/>
    </source>
</evidence>
<sequence length="120" mass="14133">MAFKYFRSFLLIVVFTSLAFSCKKEEPHLSQETMRSILTDIQLAETYSTMVLKDSTHPVIDKNMDSLALFYKEIFRHYNVTQEEFQSSIKWYQLHPDEIDSVYARMLGDFNKMEGSNPTK</sequence>
<dbReference type="PROSITE" id="PS51257">
    <property type="entry name" value="PROKAR_LIPOPROTEIN"/>
    <property type="match status" value="1"/>
</dbReference>
<reference evidence="3 4" key="1">
    <citation type="submission" date="2018-06" db="EMBL/GenBank/DDBJ databases">
        <title>Mucibacter soli gen. nov., sp. nov., a new member of the family Chitinophagaceae producing mucin.</title>
        <authorList>
            <person name="Kim M.-K."/>
            <person name="Park S."/>
            <person name="Kim T.-S."/>
            <person name="Joung Y."/>
            <person name="Han J.-H."/>
            <person name="Kim S.B."/>
        </authorList>
    </citation>
    <scope>NUCLEOTIDE SEQUENCE [LARGE SCALE GENOMIC DNA]</scope>
    <source>
        <strain evidence="3 4">R1-15</strain>
    </source>
</reference>
<proteinExistence type="predicted"/>
<feature type="chain" id="PRO_5016130464" description="DUF4296 domain-containing protein" evidence="1">
    <location>
        <begin position="20"/>
        <end position="120"/>
    </location>
</feature>
<dbReference type="Proteomes" id="UP000248745">
    <property type="component" value="Unassembled WGS sequence"/>
</dbReference>
<dbReference type="Pfam" id="PF14129">
    <property type="entry name" value="DUF4296"/>
    <property type="match status" value="1"/>
</dbReference>
<dbReference type="AlphaFoldDB" id="A0A2W2ACU4"/>
<feature type="signal peptide" evidence="1">
    <location>
        <begin position="1"/>
        <end position="19"/>
    </location>
</feature>
<feature type="domain" description="DUF4296" evidence="2">
    <location>
        <begin position="29"/>
        <end position="110"/>
    </location>
</feature>
<evidence type="ECO:0000259" key="2">
    <source>
        <dbReference type="Pfam" id="PF14129"/>
    </source>
</evidence>
<dbReference type="RefSeq" id="WP_111000588.1">
    <property type="nucleotide sequence ID" value="NZ_QKTW01000025.1"/>
</dbReference>
<keyword evidence="4" id="KW-1185">Reference proteome</keyword>
<protein>
    <recommendedName>
        <fullName evidence="2">DUF4296 domain-containing protein</fullName>
    </recommendedName>
</protein>
<name>A0A2W2ACU4_9BACT</name>
<accession>A0A2W2ACU4</accession>
<dbReference type="OrthoDB" id="678784at2"/>